<proteinExistence type="predicted"/>
<evidence type="ECO:0000313" key="3">
    <source>
        <dbReference type="Proteomes" id="UP000727490"/>
    </source>
</evidence>
<dbReference type="PANTHER" id="PTHR36505:SF1">
    <property type="entry name" value="BLR1072 PROTEIN"/>
    <property type="match status" value="1"/>
</dbReference>
<comment type="caution">
    <text evidence="2">The sequence shown here is derived from an EMBL/GenBank/DDBJ whole genome shotgun (WGS) entry which is preliminary data.</text>
</comment>
<evidence type="ECO:0000313" key="2">
    <source>
        <dbReference type="EMBL" id="MBW3466522.1"/>
    </source>
</evidence>
<dbReference type="AlphaFoldDB" id="A0A951IU15"/>
<accession>A0A951IU15</accession>
<reference evidence="2 3" key="1">
    <citation type="journal article" date="2020" name="Syst. Appl. Microbiol.">
        <title>Arthrospiribacter ruber gen. nov., sp. nov., a novel bacterium isolated from Arthrospira cultures.</title>
        <authorList>
            <person name="Waleron M."/>
            <person name="Misztak A."/>
            <person name="Waleron M.M."/>
            <person name="Furmaniak M."/>
            <person name="Mrozik A."/>
            <person name="Waleron K."/>
        </authorList>
    </citation>
    <scope>NUCLEOTIDE SEQUENCE [LARGE SCALE GENOMIC DNA]</scope>
    <source>
        <strain evidence="2 3">DPMB0001</strain>
    </source>
</reference>
<dbReference type="Pfam" id="PF05239">
    <property type="entry name" value="PRC"/>
    <property type="match status" value="1"/>
</dbReference>
<dbReference type="EMBL" id="RPHB01000001">
    <property type="protein sequence ID" value="MBW3466522.1"/>
    <property type="molecule type" value="Genomic_DNA"/>
</dbReference>
<dbReference type="PANTHER" id="PTHR36505">
    <property type="entry name" value="BLR1072 PROTEIN"/>
    <property type="match status" value="1"/>
</dbReference>
<dbReference type="Proteomes" id="UP000727490">
    <property type="component" value="Unassembled WGS sequence"/>
</dbReference>
<evidence type="ECO:0000259" key="1">
    <source>
        <dbReference type="Pfam" id="PF05239"/>
    </source>
</evidence>
<keyword evidence="3" id="KW-1185">Reference proteome</keyword>
<feature type="domain" description="PRC-barrel" evidence="1">
    <location>
        <begin position="11"/>
        <end position="90"/>
    </location>
</feature>
<name>A0A951IU15_9BACT</name>
<protein>
    <submittedName>
        <fullName evidence="2">PRC-barrel domain containing protein</fullName>
    </submittedName>
</protein>
<organism evidence="2 3">
    <name type="scientific">Arthrospiribacter ruber</name>
    <dbReference type="NCBI Taxonomy" id="2487934"/>
    <lineage>
        <taxon>Bacteria</taxon>
        <taxon>Pseudomonadati</taxon>
        <taxon>Bacteroidota</taxon>
        <taxon>Cytophagia</taxon>
        <taxon>Cytophagales</taxon>
        <taxon>Cyclobacteriaceae</taxon>
        <taxon>Arthrospiribacter</taxon>
    </lineage>
</organism>
<gene>
    <name evidence="2" type="ORF">EGN73_01675</name>
</gene>
<dbReference type="InterPro" id="IPR027275">
    <property type="entry name" value="PRC-brl_dom"/>
</dbReference>
<dbReference type="RefSeq" id="WP_219286469.1">
    <property type="nucleotide sequence ID" value="NZ_RPHB01000001.1"/>
</dbReference>
<sequence>MNNPEETILLSSSSVVGTDVKNLRDENVGTIKEVMLYTDTGEVAYAVLSVNTGFLNMGSKYFAVPWEALSFVRAHSSGEEVITLDVDKKKLEESPGFDKDDWPLTPQSGVIAAAFKYYGVPMRSHRL</sequence>